<dbReference type="Pfam" id="PF02133">
    <property type="entry name" value="Transp_cyt_pur"/>
    <property type="match status" value="1"/>
</dbReference>
<feature type="transmembrane region" description="Helical" evidence="8">
    <location>
        <begin position="370"/>
        <end position="388"/>
    </location>
</feature>
<feature type="transmembrane region" description="Helical" evidence="8">
    <location>
        <begin position="338"/>
        <end position="358"/>
    </location>
</feature>
<evidence type="ECO:0000256" key="3">
    <source>
        <dbReference type="ARBA" id="ARBA00022448"/>
    </source>
</evidence>
<keyword evidence="6 7" id="KW-0472">Membrane</keyword>
<dbReference type="PANTHER" id="PTHR31806:SF1">
    <property type="entry name" value="PURINE-CYTOSINE PERMEASE FCY2-RELATED"/>
    <property type="match status" value="1"/>
</dbReference>
<dbReference type="Gene3D" id="1.10.4160.10">
    <property type="entry name" value="Hydantoin permease"/>
    <property type="match status" value="1"/>
</dbReference>
<feature type="transmembrane region" description="Helical" evidence="8">
    <location>
        <begin position="448"/>
        <end position="466"/>
    </location>
</feature>
<evidence type="ECO:0000313" key="10">
    <source>
        <dbReference type="Proteomes" id="UP001432014"/>
    </source>
</evidence>
<accession>A0ABZ1WJK6</accession>
<dbReference type="RefSeq" id="WP_329493043.1">
    <property type="nucleotide sequence ID" value="NZ_CP108460.1"/>
</dbReference>
<feature type="transmembrane region" description="Helical" evidence="8">
    <location>
        <begin position="221"/>
        <end position="239"/>
    </location>
</feature>
<organism evidence="9 10">
    <name type="scientific">Kitasatospora herbaricolor</name>
    <dbReference type="NCBI Taxonomy" id="68217"/>
    <lineage>
        <taxon>Bacteria</taxon>
        <taxon>Bacillati</taxon>
        <taxon>Actinomycetota</taxon>
        <taxon>Actinomycetes</taxon>
        <taxon>Kitasatosporales</taxon>
        <taxon>Streptomycetaceae</taxon>
        <taxon>Kitasatospora</taxon>
    </lineage>
</organism>
<keyword evidence="3 7" id="KW-0813">Transport</keyword>
<evidence type="ECO:0000256" key="2">
    <source>
        <dbReference type="ARBA" id="ARBA00008974"/>
    </source>
</evidence>
<evidence type="ECO:0000256" key="5">
    <source>
        <dbReference type="ARBA" id="ARBA00022989"/>
    </source>
</evidence>
<feature type="transmembrane region" description="Helical" evidence="8">
    <location>
        <begin position="154"/>
        <end position="175"/>
    </location>
</feature>
<feature type="transmembrane region" description="Helical" evidence="8">
    <location>
        <begin position="299"/>
        <end position="318"/>
    </location>
</feature>
<evidence type="ECO:0000256" key="8">
    <source>
        <dbReference type="SAM" id="Phobius"/>
    </source>
</evidence>
<sequence>MEPSPTGPALTETAPGRDRVGAVESRGIDCVPDSERHGRARELFSVWAAPNVSYLSFVVGGTLVLMGLSVPEALAVIVAGNLFWLLTGFIAVSGPASGTSGSVISRAMYGVVGNRFVVALTGWLISSLYLALNWSAASAAGLGLAQRFGLPRSAALDAAAVCLIAGITVLVAMYGHATIVRLYTALTLFLTVVFVVLGVLVLLHTDWSYRPAEPLTGLDRLAVLSSGFTIVASAPLSYANSPDLARYLPRHTDGRAVTLWTAFGAFLPSVVFTAIGALAATALDMSDPQAALESLMPAWFVPVFVTAVVVNAVANNGITAYSSGLSMQSIGVRLHRMLAVLVIGVIGTTMTLFALLVFDFLTAVNTMMELVVVVTGPCMAVYATDIALRRNRYDGEQLHDQSRRSPFWYRGGVNWAGLPATLGGSAAATLCAGSTSWAGPVSAALDGLNLAIPVGVFGSAALYWALSRALGTFSPLTAASPTTASPTTAQS</sequence>
<evidence type="ECO:0000256" key="7">
    <source>
        <dbReference type="PIRNR" id="PIRNR002744"/>
    </source>
</evidence>
<evidence type="ECO:0000256" key="4">
    <source>
        <dbReference type="ARBA" id="ARBA00022692"/>
    </source>
</evidence>
<protein>
    <submittedName>
        <fullName evidence="9">Cytosine permease</fullName>
    </submittedName>
</protein>
<dbReference type="InterPro" id="IPR001248">
    <property type="entry name" value="Pur-cyt_permease"/>
</dbReference>
<feature type="transmembrane region" description="Helical" evidence="8">
    <location>
        <begin position="182"/>
        <end position="201"/>
    </location>
</feature>
<gene>
    <name evidence="9" type="ORF">OG469_38415</name>
</gene>
<proteinExistence type="inferred from homology"/>
<feature type="transmembrane region" description="Helical" evidence="8">
    <location>
        <begin position="408"/>
        <end position="428"/>
    </location>
</feature>
<evidence type="ECO:0000256" key="6">
    <source>
        <dbReference type="ARBA" id="ARBA00023136"/>
    </source>
</evidence>
<comment type="similarity">
    <text evidence="2 7">Belongs to the purine-cytosine permease (2.A.39) family.</text>
</comment>
<evidence type="ECO:0000313" key="9">
    <source>
        <dbReference type="EMBL" id="WUS60854.1"/>
    </source>
</evidence>
<feature type="transmembrane region" description="Helical" evidence="8">
    <location>
        <begin position="44"/>
        <end position="68"/>
    </location>
</feature>
<dbReference type="EMBL" id="CP108482">
    <property type="protein sequence ID" value="WUS60854.1"/>
    <property type="molecule type" value="Genomic_DNA"/>
</dbReference>
<reference evidence="9 10" key="1">
    <citation type="submission" date="2022-10" db="EMBL/GenBank/DDBJ databases">
        <title>The complete genomes of actinobacterial strains from the NBC collection.</title>
        <authorList>
            <person name="Joergensen T.S."/>
            <person name="Alvarez Arevalo M."/>
            <person name="Sterndorff E.B."/>
            <person name="Faurdal D."/>
            <person name="Vuksanovic O."/>
            <person name="Mourched A.-S."/>
            <person name="Charusanti P."/>
            <person name="Shaw S."/>
            <person name="Blin K."/>
            <person name="Weber T."/>
        </authorList>
    </citation>
    <scope>NUCLEOTIDE SEQUENCE [LARGE SCALE GENOMIC DNA]</scope>
    <source>
        <strain evidence="9 10">NBC_01247</strain>
    </source>
</reference>
<feature type="transmembrane region" description="Helical" evidence="8">
    <location>
        <begin position="259"/>
        <end position="279"/>
    </location>
</feature>
<name>A0ABZ1WJK6_9ACTN</name>
<comment type="subcellular location">
    <subcellularLocation>
        <location evidence="1">Membrane</location>
        <topology evidence="1">Multi-pass membrane protein</topology>
    </subcellularLocation>
</comment>
<dbReference type="Proteomes" id="UP001432014">
    <property type="component" value="Chromosome"/>
</dbReference>
<keyword evidence="4 8" id="KW-0812">Transmembrane</keyword>
<keyword evidence="5 8" id="KW-1133">Transmembrane helix</keyword>
<evidence type="ECO:0000256" key="1">
    <source>
        <dbReference type="ARBA" id="ARBA00004141"/>
    </source>
</evidence>
<dbReference type="InterPro" id="IPR026030">
    <property type="entry name" value="Pur-cyt_permease_Fcy2/21/22"/>
</dbReference>
<dbReference type="PIRSF" id="PIRSF002744">
    <property type="entry name" value="Pur-cyt_permease"/>
    <property type="match status" value="1"/>
</dbReference>
<keyword evidence="10" id="KW-1185">Reference proteome</keyword>
<dbReference type="PANTHER" id="PTHR31806">
    <property type="entry name" value="PURINE-CYTOSINE PERMEASE FCY2-RELATED"/>
    <property type="match status" value="1"/>
</dbReference>
<feature type="transmembrane region" description="Helical" evidence="8">
    <location>
        <begin position="116"/>
        <end position="134"/>
    </location>
</feature>
<feature type="transmembrane region" description="Helical" evidence="8">
    <location>
        <begin position="74"/>
        <end position="96"/>
    </location>
</feature>